<dbReference type="CDD" id="cd00174">
    <property type="entry name" value="SH3"/>
    <property type="match status" value="1"/>
</dbReference>
<evidence type="ECO:0000256" key="1">
    <source>
        <dbReference type="ARBA" id="ARBA00010290"/>
    </source>
</evidence>
<dbReference type="GO" id="GO:0005525">
    <property type="term" value="F:GTP binding"/>
    <property type="evidence" value="ECO:0007669"/>
    <property type="project" value="UniProtKB-KW"/>
</dbReference>
<keyword evidence="2 8" id="KW-0728">SH3 domain</keyword>
<dbReference type="SMART" id="SM00220">
    <property type="entry name" value="S_TKc"/>
    <property type="match status" value="1"/>
</dbReference>
<dbReference type="PROSITE" id="PS00107">
    <property type="entry name" value="PROTEIN_KINASE_ATP"/>
    <property type="match status" value="1"/>
</dbReference>
<dbReference type="CDD" id="cd00878">
    <property type="entry name" value="Arf_Arl"/>
    <property type="match status" value="1"/>
</dbReference>
<dbReference type="SMART" id="SM00178">
    <property type="entry name" value="SAR"/>
    <property type="match status" value="1"/>
</dbReference>
<comment type="caution">
    <text evidence="13">The sequence shown here is derived from an EMBL/GenBank/DDBJ whole genome shotgun (WGS) entry which is preliminary data.</text>
</comment>
<reference evidence="13 14" key="1">
    <citation type="journal article" date="2024" name="Science">
        <title>Giant polyketide synthase enzymes in the biosynthesis of giant marine polyether toxins.</title>
        <authorList>
            <person name="Fallon T.R."/>
            <person name="Shende V.V."/>
            <person name="Wierzbicki I.H."/>
            <person name="Pendleton A.L."/>
            <person name="Watervoot N.F."/>
            <person name="Auber R.P."/>
            <person name="Gonzalez D.J."/>
            <person name="Wisecaver J.H."/>
            <person name="Moore B.S."/>
        </authorList>
    </citation>
    <scope>NUCLEOTIDE SEQUENCE [LARGE SCALE GENOMIC DNA]</scope>
    <source>
        <strain evidence="13 14">12B1</strain>
    </source>
</reference>
<dbReference type="PANTHER" id="PTHR24347">
    <property type="entry name" value="SERINE/THREONINE-PROTEIN KINASE"/>
    <property type="match status" value="1"/>
</dbReference>
<dbReference type="CDD" id="cd05117">
    <property type="entry name" value="STKc_CAMK"/>
    <property type="match status" value="1"/>
</dbReference>
<feature type="binding site" evidence="7">
    <location>
        <position position="474"/>
    </location>
    <ligand>
        <name>Mg(2+)</name>
        <dbReference type="ChEBI" id="CHEBI:18420"/>
    </ligand>
</feature>
<dbReference type="FunFam" id="3.40.50.300:FF:000412">
    <property type="entry name" value="ADP-ribosylation factor 1"/>
    <property type="match status" value="1"/>
</dbReference>
<keyword evidence="7" id="KW-0479">Metal-binding</keyword>
<keyword evidence="3 6" id="KW-0547">Nucleotide-binding</keyword>
<evidence type="ECO:0000256" key="6">
    <source>
        <dbReference type="PIRSR" id="PIRSR606689-1"/>
    </source>
</evidence>
<feature type="domain" description="SH3" evidence="11">
    <location>
        <begin position="5"/>
        <end position="66"/>
    </location>
</feature>
<dbReference type="PROSITE" id="PS51419">
    <property type="entry name" value="RAB"/>
    <property type="match status" value="1"/>
</dbReference>
<dbReference type="Proteomes" id="UP001515480">
    <property type="component" value="Unassembled WGS sequence"/>
</dbReference>
<dbReference type="FunFam" id="2.30.30.40:FF:000072">
    <property type="entry name" value="Unconventional Myosin IB"/>
    <property type="match status" value="1"/>
</dbReference>
<evidence type="ECO:0000256" key="2">
    <source>
        <dbReference type="ARBA" id="ARBA00022443"/>
    </source>
</evidence>
<dbReference type="Pfam" id="PF00025">
    <property type="entry name" value="Arf"/>
    <property type="match status" value="1"/>
</dbReference>
<dbReference type="Gene3D" id="2.30.30.40">
    <property type="entry name" value="SH3 Domains"/>
    <property type="match status" value="1"/>
</dbReference>
<dbReference type="Pfam" id="PF00069">
    <property type="entry name" value="Pkinase"/>
    <property type="match status" value="1"/>
</dbReference>
<evidence type="ECO:0000256" key="9">
    <source>
        <dbReference type="PROSITE-ProRule" id="PRU10141"/>
    </source>
</evidence>
<feature type="region of interest" description="Disordered" evidence="10">
    <location>
        <begin position="378"/>
        <end position="404"/>
    </location>
</feature>
<proteinExistence type="inferred from homology"/>
<keyword evidence="14" id="KW-1185">Reference proteome</keyword>
<dbReference type="InterPro" id="IPR006689">
    <property type="entry name" value="Small_GTPase_ARF/SAR"/>
</dbReference>
<evidence type="ECO:0000256" key="10">
    <source>
        <dbReference type="SAM" id="MobiDB-lite"/>
    </source>
</evidence>
<keyword evidence="5 6" id="KW-0342">GTP-binding</keyword>
<dbReference type="SMART" id="SM00177">
    <property type="entry name" value="ARF"/>
    <property type="match status" value="1"/>
</dbReference>
<dbReference type="SUPFAM" id="SSF56112">
    <property type="entry name" value="Protein kinase-like (PK-like)"/>
    <property type="match status" value="1"/>
</dbReference>
<dbReference type="PRINTS" id="PR00328">
    <property type="entry name" value="SAR1GTPBP"/>
</dbReference>
<dbReference type="PROSITE" id="PS50002">
    <property type="entry name" value="SH3"/>
    <property type="match status" value="1"/>
</dbReference>
<dbReference type="InterPro" id="IPR008271">
    <property type="entry name" value="Ser/Thr_kinase_AS"/>
</dbReference>
<accession>A0AB34III6</accession>
<dbReference type="GO" id="GO:0004672">
    <property type="term" value="F:protein kinase activity"/>
    <property type="evidence" value="ECO:0007669"/>
    <property type="project" value="InterPro"/>
</dbReference>
<dbReference type="InterPro" id="IPR011009">
    <property type="entry name" value="Kinase-like_dom_sf"/>
</dbReference>
<keyword evidence="4 9" id="KW-0067">ATP-binding</keyword>
<gene>
    <name evidence="13" type="ORF">AB1Y20_012442</name>
</gene>
<dbReference type="Gene3D" id="1.10.510.10">
    <property type="entry name" value="Transferase(Phosphotransferase) domain 1"/>
    <property type="match status" value="1"/>
</dbReference>
<feature type="binding site" evidence="7">
    <location>
        <position position="491"/>
    </location>
    <ligand>
        <name>Mg(2+)</name>
        <dbReference type="ChEBI" id="CHEBI:18420"/>
    </ligand>
</feature>
<evidence type="ECO:0000259" key="11">
    <source>
        <dbReference type="PROSITE" id="PS50002"/>
    </source>
</evidence>
<dbReference type="NCBIfam" id="TIGR00231">
    <property type="entry name" value="small_GTP"/>
    <property type="match status" value="1"/>
</dbReference>
<organism evidence="13 14">
    <name type="scientific">Prymnesium parvum</name>
    <name type="common">Toxic golden alga</name>
    <dbReference type="NCBI Taxonomy" id="97485"/>
    <lineage>
        <taxon>Eukaryota</taxon>
        <taxon>Haptista</taxon>
        <taxon>Haptophyta</taxon>
        <taxon>Prymnesiophyceae</taxon>
        <taxon>Prymnesiales</taxon>
        <taxon>Prymnesiaceae</taxon>
        <taxon>Prymnesium</taxon>
    </lineage>
</organism>
<dbReference type="SMART" id="SM00326">
    <property type="entry name" value="SH3"/>
    <property type="match status" value="1"/>
</dbReference>
<dbReference type="InterPro" id="IPR017441">
    <property type="entry name" value="Protein_kinase_ATP_BS"/>
</dbReference>
<evidence type="ECO:0000256" key="4">
    <source>
        <dbReference type="ARBA" id="ARBA00022840"/>
    </source>
</evidence>
<feature type="domain" description="Protein kinase" evidence="12">
    <location>
        <begin position="87"/>
        <end position="368"/>
    </location>
</feature>
<dbReference type="GO" id="GO:0003924">
    <property type="term" value="F:GTPase activity"/>
    <property type="evidence" value="ECO:0007669"/>
    <property type="project" value="InterPro"/>
</dbReference>
<evidence type="ECO:0008006" key="15">
    <source>
        <dbReference type="Google" id="ProtNLM"/>
    </source>
</evidence>
<evidence type="ECO:0000256" key="7">
    <source>
        <dbReference type="PIRSR" id="PIRSR606689-2"/>
    </source>
</evidence>
<dbReference type="PROSITE" id="PS50011">
    <property type="entry name" value="PROTEIN_KINASE_DOM"/>
    <property type="match status" value="1"/>
</dbReference>
<dbReference type="PROSITE" id="PS00108">
    <property type="entry name" value="PROTEIN_KINASE_ST"/>
    <property type="match status" value="1"/>
</dbReference>
<name>A0AB34III6_PRYPA</name>
<feature type="binding site" evidence="9">
    <location>
        <position position="116"/>
    </location>
    <ligand>
        <name>ATP</name>
        <dbReference type="ChEBI" id="CHEBI:30616"/>
    </ligand>
</feature>
<dbReference type="AlphaFoldDB" id="A0AB34III6"/>
<dbReference type="SUPFAM" id="SSF50044">
    <property type="entry name" value="SH3-domain"/>
    <property type="match status" value="1"/>
</dbReference>
<dbReference type="FunFam" id="1.10.510.10:FF:000571">
    <property type="entry name" value="Maternal embryonic leucine zipper kinase"/>
    <property type="match status" value="1"/>
</dbReference>
<dbReference type="Gene3D" id="3.40.50.300">
    <property type="entry name" value="P-loop containing nucleotide triphosphate hydrolases"/>
    <property type="match status" value="1"/>
</dbReference>
<dbReference type="SUPFAM" id="SSF52540">
    <property type="entry name" value="P-loop containing nucleoside triphosphate hydrolases"/>
    <property type="match status" value="1"/>
</dbReference>
<feature type="binding site" evidence="6">
    <location>
        <begin position="569"/>
        <end position="572"/>
    </location>
    <ligand>
        <name>GTP</name>
        <dbReference type="ChEBI" id="CHEBI:37565"/>
    </ligand>
</feature>
<evidence type="ECO:0000256" key="5">
    <source>
        <dbReference type="ARBA" id="ARBA00023134"/>
    </source>
</evidence>
<evidence type="ECO:0000256" key="8">
    <source>
        <dbReference type="PROSITE-ProRule" id="PRU00192"/>
    </source>
</evidence>
<dbReference type="EMBL" id="JBGBPQ010000024">
    <property type="protein sequence ID" value="KAL1499755.1"/>
    <property type="molecule type" value="Genomic_DNA"/>
</dbReference>
<evidence type="ECO:0000313" key="13">
    <source>
        <dbReference type="EMBL" id="KAL1499755.1"/>
    </source>
</evidence>
<dbReference type="GO" id="GO:0030010">
    <property type="term" value="P:establishment of cell polarity"/>
    <property type="evidence" value="ECO:0007669"/>
    <property type="project" value="UniProtKB-ARBA"/>
</dbReference>
<dbReference type="PRINTS" id="PR00452">
    <property type="entry name" value="SH3DOMAIN"/>
</dbReference>
<dbReference type="PROSITE" id="PS51417">
    <property type="entry name" value="ARF"/>
    <property type="match status" value="1"/>
</dbReference>
<dbReference type="GO" id="GO:0046872">
    <property type="term" value="F:metal ion binding"/>
    <property type="evidence" value="ECO:0007669"/>
    <property type="project" value="UniProtKB-KW"/>
</dbReference>
<evidence type="ECO:0000313" key="14">
    <source>
        <dbReference type="Proteomes" id="UP001515480"/>
    </source>
</evidence>
<evidence type="ECO:0000259" key="12">
    <source>
        <dbReference type="PROSITE" id="PS50011"/>
    </source>
</evidence>
<feature type="binding site" evidence="6">
    <location>
        <position position="513"/>
    </location>
    <ligand>
        <name>GTP</name>
        <dbReference type="ChEBI" id="CHEBI:37565"/>
    </ligand>
</feature>
<dbReference type="Pfam" id="PF14604">
    <property type="entry name" value="SH3_9"/>
    <property type="match status" value="1"/>
</dbReference>
<dbReference type="InterPro" id="IPR001452">
    <property type="entry name" value="SH3_domain"/>
</dbReference>
<evidence type="ECO:0000256" key="3">
    <source>
        <dbReference type="ARBA" id="ARBA00022741"/>
    </source>
</evidence>
<dbReference type="GO" id="GO:0005524">
    <property type="term" value="F:ATP binding"/>
    <property type="evidence" value="ECO:0007669"/>
    <property type="project" value="UniProtKB-UniRule"/>
</dbReference>
<dbReference type="InterPro" id="IPR000719">
    <property type="entry name" value="Prot_kinase_dom"/>
</dbReference>
<dbReference type="SMART" id="SM00175">
    <property type="entry name" value="RAB"/>
    <property type="match status" value="1"/>
</dbReference>
<feature type="binding site" evidence="6">
    <location>
        <begin position="467"/>
        <end position="474"/>
    </location>
    <ligand>
        <name>GTP</name>
        <dbReference type="ChEBI" id="CHEBI:37565"/>
    </ligand>
</feature>
<keyword evidence="7" id="KW-0460">Magnesium</keyword>
<dbReference type="InterPro" id="IPR036028">
    <property type="entry name" value="SH3-like_dom_sf"/>
</dbReference>
<dbReference type="InterPro" id="IPR027417">
    <property type="entry name" value="P-loop_NTPase"/>
</dbReference>
<protein>
    <recommendedName>
        <fullName evidence="15">Non-specific serine/threonine protein kinase</fullName>
    </recommendedName>
</protein>
<dbReference type="InterPro" id="IPR005225">
    <property type="entry name" value="Small_GTP-bd"/>
</dbReference>
<sequence>MTTLAPGQTARAVYDYVARADDELSFKRNDVIHVLKADEEDDGWYHGELEGKAGLFPHNYVQLLPTAPPPTEGLPEYVEIADFEASYTLHATLGRGRFSQVRRATSQRTAESYAVKVMDLHDPELGSTLAEAEREVLSEVGVLHSVRHEGIVELIGTYKWGEKYFLVLEDLGGGDLFDRIEQQGPFSEADAAPLIFQVGSAVAYLHEQRVVHRDIKPDNLVFASREPDAPIKLIDFGYAGVVNPEEGKLLMGLCGTPDYAAPEILSWYTTDKASRSSGVPYGNQVDMWSLGVVMYILLCGFPPFYGDDDEQMFKLIRKGTFSFPPVIDGYKTAWASVSRSAQLVISEMLCVDPAKRATAATLLVSEWMNQFGGRKSSVGKMRGRATSGWSAGKTSSGEEKPRLDKGQIDRGVLESPRINTDAKMVFSEDARDGKLGYSLQQPNVVSQFSRWIVDRMVKREMRILMLGLDNSGKTSILYRLKLGQPKKTIPTIGFNVETLEYKNIAFTVWDVGGQEKLRTLWRHYYANTQALIFVVDSSDRARLQEAAAELHRLIKEEELHDALLLVYANKQDLPGAANAAEVSEEMRLYPPYISKSCYIQSCCAQSGDGLHAGLDWLSSNLTHMMEEAEAHAPKPPTKSHR</sequence>
<comment type="similarity">
    <text evidence="1">Belongs to the small GTPase superfamily. Arf family.</text>
</comment>